<evidence type="ECO:0000313" key="2">
    <source>
        <dbReference type="Proteomes" id="UP000037023"/>
    </source>
</evidence>
<organism evidence="1 2">
    <name type="scientific">Streptomyces viridochromogenes</name>
    <dbReference type="NCBI Taxonomy" id="1938"/>
    <lineage>
        <taxon>Bacteria</taxon>
        <taxon>Bacillati</taxon>
        <taxon>Actinomycetota</taxon>
        <taxon>Actinomycetes</taxon>
        <taxon>Kitasatosporales</taxon>
        <taxon>Streptomycetaceae</taxon>
        <taxon>Streptomyces</taxon>
    </lineage>
</organism>
<gene>
    <name evidence="1" type="ORF">ADK34_10450</name>
</gene>
<dbReference type="EMBL" id="LGUP01000077">
    <property type="protein sequence ID" value="KOG31507.1"/>
    <property type="molecule type" value="Genomic_DNA"/>
</dbReference>
<accession>A0A0L8KZZ2</accession>
<dbReference type="Proteomes" id="UP000037023">
    <property type="component" value="Unassembled WGS sequence"/>
</dbReference>
<reference evidence="1 2" key="1">
    <citation type="submission" date="2015-06" db="EMBL/GenBank/DDBJ databases">
        <authorList>
            <person name="Hoefler B.C."/>
            <person name="Straight P.D."/>
        </authorList>
    </citation>
    <scope>NUCLEOTIDE SEQUENCE [LARGE SCALE GENOMIC DNA]</scope>
    <source>
        <strain evidence="1 2">NRRL 3427</strain>
    </source>
</reference>
<dbReference type="RefSeq" id="WP_033211202.1">
    <property type="nucleotide sequence ID" value="NZ_LGUP01000077.1"/>
</dbReference>
<protein>
    <recommendedName>
        <fullName evidence="3">Immunity protein Imm1</fullName>
    </recommendedName>
</protein>
<sequence length="125" mass="13448">MIESWVINDGSPVPVVSETVLQALRSRIDGGQLETWLTSSSGRSLAFVTNTERAMVMLLEEEGDPGEHAVDLGAQGSSGGFVLANGQDDEYPDEDTVPIGEAFRLVKQVVGTGCWPADARWVVDR</sequence>
<dbReference type="PATRIC" id="fig|1938.6.peg.2289"/>
<dbReference type="AlphaFoldDB" id="A0A0L8KZZ2"/>
<comment type="caution">
    <text evidence="1">The sequence shown here is derived from an EMBL/GenBank/DDBJ whole genome shotgun (WGS) entry which is preliminary data.</text>
</comment>
<evidence type="ECO:0000313" key="1">
    <source>
        <dbReference type="EMBL" id="KOG31507.1"/>
    </source>
</evidence>
<name>A0A0L8KZZ2_STRVR</name>
<proteinExistence type="predicted"/>
<evidence type="ECO:0008006" key="3">
    <source>
        <dbReference type="Google" id="ProtNLM"/>
    </source>
</evidence>
<dbReference type="OrthoDB" id="3853004at2"/>